<dbReference type="PROSITE" id="PS51257">
    <property type="entry name" value="PROKAR_LIPOPROTEIN"/>
    <property type="match status" value="1"/>
</dbReference>
<dbReference type="Proteomes" id="UP001580928">
    <property type="component" value="Unassembled WGS sequence"/>
</dbReference>
<gene>
    <name evidence="1" type="ORF">WKR92_00810</name>
</gene>
<dbReference type="EMBL" id="JBBVGT010000001">
    <property type="protein sequence ID" value="MFB5944362.1"/>
    <property type="molecule type" value="Genomic_DNA"/>
</dbReference>
<protein>
    <recommendedName>
        <fullName evidence="3">Lipoprotein</fullName>
    </recommendedName>
</protein>
<evidence type="ECO:0000313" key="1">
    <source>
        <dbReference type="EMBL" id="MFB5944362.1"/>
    </source>
</evidence>
<comment type="caution">
    <text evidence="1">The sequence shown here is derived from an EMBL/GenBank/DDBJ whole genome shotgun (WGS) entry which is preliminary data.</text>
</comment>
<proteinExistence type="predicted"/>
<keyword evidence="2" id="KW-1185">Reference proteome</keyword>
<organism evidence="1 2">
    <name type="scientific">Albibacterium profundi</name>
    <dbReference type="NCBI Taxonomy" id="3134906"/>
    <lineage>
        <taxon>Bacteria</taxon>
        <taxon>Pseudomonadati</taxon>
        <taxon>Bacteroidota</taxon>
        <taxon>Sphingobacteriia</taxon>
        <taxon>Sphingobacteriales</taxon>
        <taxon>Sphingobacteriaceae</taxon>
        <taxon>Albibacterium</taxon>
    </lineage>
</organism>
<name>A0ABV5CD99_9SPHI</name>
<evidence type="ECO:0008006" key="3">
    <source>
        <dbReference type="Google" id="ProtNLM"/>
    </source>
</evidence>
<accession>A0ABV5CD99</accession>
<reference evidence="1 2" key="1">
    <citation type="submission" date="2024-04" db="EMBL/GenBank/DDBJ databases">
        <title>Albibacterium profundi sp. nov., isolated from sediment of the Challenger Deep of Mariana Trench.</title>
        <authorList>
            <person name="Wang Y."/>
        </authorList>
    </citation>
    <scope>NUCLEOTIDE SEQUENCE [LARGE SCALE GENOMIC DNA]</scope>
    <source>
        <strain evidence="1 2">RHL897</strain>
    </source>
</reference>
<dbReference type="RefSeq" id="WP_375555944.1">
    <property type="nucleotide sequence ID" value="NZ_JBBVGT010000001.1"/>
</dbReference>
<sequence>MKNLTTLSYILLLLITSCQQSNESEKDNRGSQSHTNTDSVTISDAFDKLRYNEEDTAQISSWLASSILKEDLSFLKSDQRRYQLDAYDLNKDGNMEYFIGFSNDYFCGSGGCTYYLVNHTGEVLSLFSVSRAPFYVLPSTTNGWYDLVINSNSGMRKLTFDGKSYPANPSILPAFDDSIQQADTTVILKDPKSYTF</sequence>
<evidence type="ECO:0000313" key="2">
    <source>
        <dbReference type="Proteomes" id="UP001580928"/>
    </source>
</evidence>